<sequence>MGNKWSAIATSLPGRTDNAIKNYWNAYIKKRLKRKGIDPITHKPINPTDQTGFEPKKHKHGSTGSARLLNHVARKYARDLNRDMLTGIIIADSSQNSTKNSTSTLLNKAAARSSALTSFLTNNMSSSPGLSDNLDLFFSNEEISGMYPNVDNVGGIMEELKAILSHADVGDVKDLLEFNVGDEMEVLDSWKLERRR</sequence>
<dbReference type="Proteomes" id="UP001642260">
    <property type="component" value="Unassembled WGS sequence"/>
</dbReference>
<dbReference type="CDD" id="cd00167">
    <property type="entry name" value="SANT"/>
    <property type="match status" value="1"/>
</dbReference>
<organism evidence="8 9">
    <name type="scientific">Eruca vesicaria subsp. sativa</name>
    <name type="common">Garden rocket</name>
    <name type="synonym">Eruca sativa</name>
    <dbReference type="NCBI Taxonomy" id="29727"/>
    <lineage>
        <taxon>Eukaryota</taxon>
        <taxon>Viridiplantae</taxon>
        <taxon>Streptophyta</taxon>
        <taxon>Embryophyta</taxon>
        <taxon>Tracheophyta</taxon>
        <taxon>Spermatophyta</taxon>
        <taxon>Magnoliopsida</taxon>
        <taxon>eudicotyledons</taxon>
        <taxon>Gunneridae</taxon>
        <taxon>Pentapetalae</taxon>
        <taxon>rosids</taxon>
        <taxon>malvids</taxon>
        <taxon>Brassicales</taxon>
        <taxon>Brassicaceae</taxon>
        <taxon>Brassiceae</taxon>
        <taxon>Eruca</taxon>
    </lineage>
</organism>
<keyword evidence="3" id="KW-0238">DNA-binding</keyword>
<keyword evidence="9" id="KW-1185">Reference proteome</keyword>
<gene>
    <name evidence="8" type="ORF">ERUC_LOCUS3530</name>
</gene>
<dbReference type="SUPFAM" id="SSF46689">
    <property type="entry name" value="Homeodomain-like"/>
    <property type="match status" value="1"/>
</dbReference>
<dbReference type="EMBL" id="CAKOAT010059377">
    <property type="protein sequence ID" value="CAH8303986.1"/>
    <property type="molecule type" value="Genomic_DNA"/>
</dbReference>
<evidence type="ECO:0000256" key="5">
    <source>
        <dbReference type="SAM" id="MobiDB-lite"/>
    </source>
</evidence>
<dbReference type="Pfam" id="PF00249">
    <property type="entry name" value="Myb_DNA-binding"/>
    <property type="match status" value="1"/>
</dbReference>
<evidence type="ECO:0000256" key="2">
    <source>
        <dbReference type="ARBA" id="ARBA00022737"/>
    </source>
</evidence>
<comment type="subcellular location">
    <subcellularLocation>
        <location evidence="1">Nucleus</location>
    </subcellularLocation>
</comment>
<dbReference type="InterPro" id="IPR015495">
    <property type="entry name" value="Myb_TF_plants"/>
</dbReference>
<accession>A0ABC8IW21</accession>
<dbReference type="InterPro" id="IPR009057">
    <property type="entry name" value="Homeodomain-like_sf"/>
</dbReference>
<dbReference type="GO" id="GO:0003677">
    <property type="term" value="F:DNA binding"/>
    <property type="evidence" value="ECO:0007669"/>
    <property type="project" value="UniProtKB-KW"/>
</dbReference>
<dbReference type="GO" id="GO:0005634">
    <property type="term" value="C:nucleus"/>
    <property type="evidence" value="ECO:0007669"/>
    <property type="project" value="UniProtKB-SubCell"/>
</dbReference>
<dbReference type="AlphaFoldDB" id="A0ABC8IW21"/>
<evidence type="ECO:0000259" key="6">
    <source>
        <dbReference type="PROSITE" id="PS50090"/>
    </source>
</evidence>
<dbReference type="Gene3D" id="1.10.10.60">
    <property type="entry name" value="Homeodomain-like"/>
    <property type="match status" value="1"/>
</dbReference>
<evidence type="ECO:0000259" key="7">
    <source>
        <dbReference type="PROSITE" id="PS51294"/>
    </source>
</evidence>
<evidence type="ECO:0000313" key="9">
    <source>
        <dbReference type="Proteomes" id="UP001642260"/>
    </source>
</evidence>
<feature type="domain" description="HTH myb-type" evidence="7">
    <location>
        <begin position="1"/>
        <end position="32"/>
    </location>
</feature>
<keyword evidence="2" id="KW-0677">Repeat</keyword>
<dbReference type="PANTHER" id="PTHR47994:SF5">
    <property type="entry name" value="F14D16.11-RELATED"/>
    <property type="match status" value="1"/>
</dbReference>
<keyword evidence="4" id="KW-0539">Nucleus</keyword>
<feature type="domain" description="Myb-like" evidence="6">
    <location>
        <begin position="1"/>
        <end position="28"/>
    </location>
</feature>
<dbReference type="PROSITE" id="PS51294">
    <property type="entry name" value="HTH_MYB"/>
    <property type="match status" value="1"/>
</dbReference>
<protein>
    <submittedName>
        <fullName evidence="8">Uncharacterized protein</fullName>
    </submittedName>
</protein>
<evidence type="ECO:0000256" key="1">
    <source>
        <dbReference type="ARBA" id="ARBA00004123"/>
    </source>
</evidence>
<dbReference type="PANTHER" id="PTHR47994">
    <property type="entry name" value="F14D16.11-RELATED"/>
    <property type="match status" value="1"/>
</dbReference>
<dbReference type="InterPro" id="IPR017930">
    <property type="entry name" value="Myb_dom"/>
</dbReference>
<evidence type="ECO:0000256" key="3">
    <source>
        <dbReference type="ARBA" id="ARBA00023125"/>
    </source>
</evidence>
<dbReference type="PROSITE" id="PS50090">
    <property type="entry name" value="MYB_LIKE"/>
    <property type="match status" value="1"/>
</dbReference>
<evidence type="ECO:0000256" key="4">
    <source>
        <dbReference type="ARBA" id="ARBA00023242"/>
    </source>
</evidence>
<dbReference type="InterPro" id="IPR001005">
    <property type="entry name" value="SANT/Myb"/>
</dbReference>
<proteinExistence type="predicted"/>
<comment type="caution">
    <text evidence="8">The sequence shown here is derived from an EMBL/GenBank/DDBJ whole genome shotgun (WGS) entry which is preliminary data.</text>
</comment>
<name>A0ABC8IW21_ERUVS</name>
<evidence type="ECO:0000313" key="8">
    <source>
        <dbReference type="EMBL" id="CAH8303986.1"/>
    </source>
</evidence>
<reference evidence="8 9" key="1">
    <citation type="submission" date="2022-03" db="EMBL/GenBank/DDBJ databases">
        <authorList>
            <person name="Macdonald S."/>
            <person name="Ahmed S."/>
            <person name="Newling K."/>
        </authorList>
    </citation>
    <scope>NUCLEOTIDE SEQUENCE [LARGE SCALE GENOMIC DNA]</scope>
</reference>
<feature type="region of interest" description="Disordered" evidence="5">
    <location>
        <begin position="38"/>
        <end position="64"/>
    </location>
</feature>